<protein>
    <submittedName>
        <fullName evidence="2">Uncharacterized protein</fullName>
    </submittedName>
</protein>
<evidence type="ECO:0000313" key="2">
    <source>
        <dbReference type="EMBL" id="EMI58082.1"/>
    </source>
</evidence>
<dbReference type="Proteomes" id="UP000011885">
    <property type="component" value="Unassembled WGS sequence"/>
</dbReference>
<sequence length="65" mass="7130">MHDAFQRACFLSIDPVVSMYAVTDRNPCRFGVRWIVATILGNTVICGVFVLSVFPCAHSSVVKAL</sequence>
<keyword evidence="1" id="KW-0812">Transmembrane</keyword>
<keyword evidence="1" id="KW-0472">Membrane</keyword>
<name>M5U9G1_9BACT</name>
<keyword evidence="3" id="KW-1185">Reference proteome</keyword>
<keyword evidence="1" id="KW-1133">Transmembrane helix</keyword>
<comment type="caution">
    <text evidence="2">The sequence shown here is derived from an EMBL/GenBank/DDBJ whole genome shotgun (WGS) entry which is preliminary data.</text>
</comment>
<organism evidence="2 3">
    <name type="scientific">Rhodopirellula sallentina SM41</name>
    <dbReference type="NCBI Taxonomy" id="1263870"/>
    <lineage>
        <taxon>Bacteria</taxon>
        <taxon>Pseudomonadati</taxon>
        <taxon>Planctomycetota</taxon>
        <taxon>Planctomycetia</taxon>
        <taxon>Pirellulales</taxon>
        <taxon>Pirellulaceae</taxon>
        <taxon>Rhodopirellula</taxon>
    </lineage>
</organism>
<dbReference type="AlphaFoldDB" id="M5U9G1"/>
<feature type="transmembrane region" description="Helical" evidence="1">
    <location>
        <begin position="34"/>
        <end position="57"/>
    </location>
</feature>
<reference evidence="2 3" key="1">
    <citation type="journal article" date="2013" name="Mar. Genomics">
        <title>Expression of sulfatases in Rhodopirellula baltica and the diversity of sulfatases in the genus Rhodopirellula.</title>
        <authorList>
            <person name="Wegner C.E."/>
            <person name="Richter-Heitmann T."/>
            <person name="Klindworth A."/>
            <person name="Klockow C."/>
            <person name="Richter M."/>
            <person name="Achstetter T."/>
            <person name="Glockner F.O."/>
            <person name="Harder J."/>
        </authorList>
    </citation>
    <scope>NUCLEOTIDE SEQUENCE [LARGE SCALE GENOMIC DNA]</scope>
    <source>
        <strain evidence="2 3">SM41</strain>
    </source>
</reference>
<evidence type="ECO:0000256" key="1">
    <source>
        <dbReference type="SAM" id="Phobius"/>
    </source>
</evidence>
<accession>M5U9G1</accession>
<proteinExistence type="predicted"/>
<dbReference type="EMBL" id="ANOH01000047">
    <property type="protein sequence ID" value="EMI58082.1"/>
    <property type="molecule type" value="Genomic_DNA"/>
</dbReference>
<gene>
    <name evidence="2" type="ORF">RSSM_00507</name>
</gene>
<evidence type="ECO:0000313" key="3">
    <source>
        <dbReference type="Proteomes" id="UP000011885"/>
    </source>
</evidence>